<evidence type="ECO:0000259" key="9">
    <source>
        <dbReference type="Pfam" id="PF12950"/>
    </source>
</evidence>
<dbReference type="GO" id="GO:0009007">
    <property type="term" value="F:site-specific DNA-methyltransferase (adenine-specific) activity"/>
    <property type="evidence" value="ECO:0007669"/>
    <property type="project" value="UniProtKB-EC"/>
</dbReference>
<dbReference type="GO" id="GO:0009307">
    <property type="term" value="P:DNA restriction-modification system"/>
    <property type="evidence" value="ECO:0007669"/>
    <property type="project" value="UniProtKB-KW"/>
</dbReference>
<dbReference type="EMBL" id="JH600070">
    <property type="protein sequence ID" value="EIJ43011.1"/>
    <property type="molecule type" value="Genomic_DNA"/>
</dbReference>
<keyword evidence="5" id="KW-0680">Restriction system</keyword>
<feature type="domain" description="TaqI-like C-terminal specificity" evidence="9">
    <location>
        <begin position="779"/>
        <end position="943"/>
    </location>
</feature>
<dbReference type="SUPFAM" id="SSF53335">
    <property type="entry name" value="S-adenosyl-L-methionine-dependent methyltransferases"/>
    <property type="match status" value="1"/>
</dbReference>
<dbReference type="PANTHER" id="PTHR33841:SF1">
    <property type="entry name" value="DNA METHYLTRANSFERASE A"/>
    <property type="match status" value="1"/>
</dbReference>
<organism evidence="10 11">
    <name type="scientific">Beggiatoa alba B18LD</name>
    <dbReference type="NCBI Taxonomy" id="395493"/>
    <lineage>
        <taxon>Bacteria</taxon>
        <taxon>Pseudomonadati</taxon>
        <taxon>Pseudomonadota</taxon>
        <taxon>Gammaproteobacteria</taxon>
        <taxon>Thiotrichales</taxon>
        <taxon>Thiotrichaceae</taxon>
        <taxon>Beggiatoa</taxon>
    </lineage>
</organism>
<name>I3CHB8_9GAMM</name>
<evidence type="ECO:0000259" key="8">
    <source>
        <dbReference type="Pfam" id="PF07669"/>
    </source>
</evidence>
<evidence type="ECO:0000256" key="2">
    <source>
        <dbReference type="ARBA" id="ARBA00022603"/>
    </source>
</evidence>
<protein>
    <recommendedName>
        <fullName evidence="1">site-specific DNA-methyltransferase (adenine-specific)</fullName>
        <ecNumber evidence="1">2.1.1.72</ecNumber>
    </recommendedName>
</protein>
<dbReference type="EC" id="2.1.1.72" evidence="1"/>
<dbReference type="GO" id="GO:0003677">
    <property type="term" value="F:DNA binding"/>
    <property type="evidence" value="ECO:0007669"/>
    <property type="project" value="UniProtKB-KW"/>
</dbReference>
<dbReference type="AlphaFoldDB" id="I3CHB8"/>
<dbReference type="PROSITE" id="PS00092">
    <property type="entry name" value="N6_MTASE"/>
    <property type="match status" value="1"/>
</dbReference>
<comment type="catalytic activity">
    <reaction evidence="7">
        <text>a 2'-deoxyadenosine in DNA + S-adenosyl-L-methionine = an N(6)-methyl-2'-deoxyadenosine in DNA + S-adenosyl-L-homocysteine + H(+)</text>
        <dbReference type="Rhea" id="RHEA:15197"/>
        <dbReference type="Rhea" id="RHEA-COMP:12418"/>
        <dbReference type="Rhea" id="RHEA-COMP:12419"/>
        <dbReference type="ChEBI" id="CHEBI:15378"/>
        <dbReference type="ChEBI" id="CHEBI:57856"/>
        <dbReference type="ChEBI" id="CHEBI:59789"/>
        <dbReference type="ChEBI" id="CHEBI:90615"/>
        <dbReference type="ChEBI" id="CHEBI:90616"/>
        <dbReference type="EC" id="2.1.1.72"/>
    </reaction>
</comment>
<keyword evidence="3 10" id="KW-0808">Transferase</keyword>
<proteinExistence type="predicted"/>
<dbReference type="Pfam" id="PF07669">
    <property type="entry name" value="Eco57I"/>
    <property type="match status" value="1"/>
</dbReference>
<evidence type="ECO:0000256" key="5">
    <source>
        <dbReference type="ARBA" id="ARBA00022747"/>
    </source>
</evidence>
<feature type="domain" description="Type II methyltransferase M.TaqI-like" evidence="8">
    <location>
        <begin position="491"/>
        <end position="657"/>
    </location>
</feature>
<dbReference type="Gene3D" id="3.40.50.150">
    <property type="entry name" value="Vaccinia Virus protein VP39"/>
    <property type="match status" value="1"/>
</dbReference>
<dbReference type="eggNOG" id="COG1002">
    <property type="taxonomic scope" value="Bacteria"/>
</dbReference>
<dbReference type="InterPro" id="IPR011639">
    <property type="entry name" value="MethylTrfase_TaqI-like_dom"/>
</dbReference>
<evidence type="ECO:0000313" key="11">
    <source>
        <dbReference type="Proteomes" id="UP000005744"/>
    </source>
</evidence>
<keyword evidence="4" id="KW-0949">S-adenosyl-L-methionine</keyword>
<dbReference type="Proteomes" id="UP000005744">
    <property type="component" value="Unassembled WGS sequence"/>
</dbReference>
<evidence type="ECO:0000256" key="1">
    <source>
        <dbReference type="ARBA" id="ARBA00011900"/>
    </source>
</evidence>
<dbReference type="PRINTS" id="PR00507">
    <property type="entry name" value="N12N6MTFRASE"/>
</dbReference>
<dbReference type="RefSeq" id="WP_002689882.1">
    <property type="nucleotide sequence ID" value="NZ_JH600070.1"/>
</dbReference>
<dbReference type="InterPro" id="IPR002052">
    <property type="entry name" value="DNA_methylase_N6_adenine_CS"/>
</dbReference>
<evidence type="ECO:0000256" key="7">
    <source>
        <dbReference type="ARBA" id="ARBA00047942"/>
    </source>
</evidence>
<keyword evidence="11" id="KW-1185">Reference proteome</keyword>
<sequence length="1066" mass="123163">MFQKSILNRYLNQLDTTRITKAYQQFTAYFHDKERQNNIRLAKEEQFQEGFLNALFVQILGYRLNPEPHYTLTTEFKNQKNTKKADGAILKNQHVIAVIELKGTKQQDLNKIEAQAFQYKNNQTQCRYVIISNFEKLRLYIDTALTFIEWDLFTLSETDFKLLWLLLQQENLFTDMPANLKAESLIQEEEISKIFYQQYANFRKELFQSLTACNPTVDKLLLFKKTQKLLDRFLFLLFAEDKLLIPANTVLSLLNQWQADKKNIFVDKLPLYDYFKKYFYYLDIGLNNEKFPIFAYNGGLFATDALLDTLQIDDAVLFQGCQALLQYDYESDIDVNILGHIFEHSLKELEELSLQQLDNDILAQKTKKSSKRKKDGIFYTPPYITQYIVNQTLGVLCREQKLLLNLEESDYFFRKANKANNAEIKDLLDKLHQYQQWLFALTILDPACGSGAFLNEALRFLINEHQWLNSLEAKLTGSTIVFDLENSILENNLFGVDINEESVEIAKLSLWLRTAKPQRKLTALNNNIRCGNSLIDSQAVAGELAFNWQAAFPQVFAKGGFDIIIGNPPYVRLQGLKANYEQETHYYVSNYQSATANYDIYVLFMEKAFSLLKSTGRLSFILPHKFLISEFGEGIRDFLVKYQAVEQLLHFGSEIVFEEASTYTCIVTLSHHNDSLAFKHLKPQAISYLNLQAEVFEKVPYSALSKDKWHLTSDLTAQILNKLKQQPLTVKTVFAKIFQGIATSADDIYLIQGAQQGDFVTGFSKALDKTVTIERALLKPLLKGEDISRYGYLQNRYFVIFPYLLAGNEATAMTEEYIKTHFPKGYVYLKENETTLRSRENGKMDKEGWFLYIYPKNLNLIDKTKLVVPDITLGIQITVDNTGYCVKNGGYGLVISDDYKSHQLFYLGILNSSLLWFFLKNTGTELRGGYFRFNTKYIEPFPLPDCADSVTEAFFIEKVSKLLNDNQRLTQLKTDFSDYVTVVLKVSSLSKALQNPEKLSFEQLTLELEKKKVVLADLAIFKMLKQLHADMLALKTEIVQTEQVVNEKVYLLYQLTPEEIQHIESN</sequence>
<dbReference type="InterPro" id="IPR050953">
    <property type="entry name" value="N4_N6_ade-DNA_methylase"/>
</dbReference>
<accession>I3CHB8</accession>
<evidence type="ECO:0000313" key="10">
    <source>
        <dbReference type="EMBL" id="EIJ43011.1"/>
    </source>
</evidence>
<evidence type="ECO:0000256" key="6">
    <source>
        <dbReference type="ARBA" id="ARBA00023125"/>
    </source>
</evidence>
<evidence type="ECO:0000256" key="3">
    <source>
        <dbReference type="ARBA" id="ARBA00022679"/>
    </source>
</evidence>
<dbReference type="OrthoDB" id="5749002at2"/>
<dbReference type="HOGENOM" id="CLU_002539_2_0_6"/>
<dbReference type="STRING" id="395493.BegalDRAFT_2147"/>
<keyword evidence="6" id="KW-0238">DNA-binding</keyword>
<gene>
    <name evidence="10" type="ORF">BegalDRAFT_2147</name>
</gene>
<reference evidence="10 11" key="1">
    <citation type="submission" date="2011-11" db="EMBL/GenBank/DDBJ databases">
        <title>Improved High-Quality Draft sequence of Beggiatoa alba B18lD.</title>
        <authorList>
            <consortium name="US DOE Joint Genome Institute"/>
            <person name="Lucas S."/>
            <person name="Han J."/>
            <person name="Lapidus A."/>
            <person name="Cheng J.-F."/>
            <person name="Goodwin L."/>
            <person name="Pitluck S."/>
            <person name="Peters L."/>
            <person name="Mikhailova N."/>
            <person name="Held B."/>
            <person name="Detter J.C."/>
            <person name="Han C."/>
            <person name="Tapia R."/>
            <person name="Land M."/>
            <person name="Hauser L."/>
            <person name="Kyrpides N."/>
            <person name="Ivanova N."/>
            <person name="Pagani I."/>
            <person name="Samuel K."/>
            <person name="Teske A."/>
            <person name="Mueller J."/>
            <person name="Woyke T."/>
        </authorList>
    </citation>
    <scope>NUCLEOTIDE SEQUENCE [LARGE SCALE GENOMIC DNA]</scope>
    <source>
        <strain evidence="10 11">B18LD</strain>
    </source>
</reference>
<evidence type="ECO:0000256" key="4">
    <source>
        <dbReference type="ARBA" id="ARBA00022691"/>
    </source>
</evidence>
<dbReference type="GO" id="GO:0032259">
    <property type="term" value="P:methylation"/>
    <property type="evidence" value="ECO:0007669"/>
    <property type="project" value="UniProtKB-KW"/>
</dbReference>
<dbReference type="eggNOG" id="COG0827">
    <property type="taxonomic scope" value="Bacteria"/>
</dbReference>
<dbReference type="InterPro" id="IPR029063">
    <property type="entry name" value="SAM-dependent_MTases_sf"/>
</dbReference>
<keyword evidence="2 10" id="KW-0489">Methyltransferase</keyword>
<dbReference type="Pfam" id="PF12950">
    <property type="entry name" value="TaqI_C"/>
    <property type="match status" value="1"/>
</dbReference>
<dbReference type="PANTHER" id="PTHR33841">
    <property type="entry name" value="DNA METHYLTRANSFERASE YEEA-RELATED"/>
    <property type="match status" value="1"/>
</dbReference>
<dbReference type="InterPro" id="IPR025931">
    <property type="entry name" value="TaqI_C"/>
</dbReference>